<dbReference type="InterPro" id="IPR014048">
    <property type="entry name" value="MethylDNA_cys_MeTrfase_DNA-bd"/>
</dbReference>
<keyword evidence="3 10" id="KW-0963">Cytoplasm</keyword>
<evidence type="ECO:0000313" key="15">
    <source>
        <dbReference type="Proteomes" id="UP000287239"/>
    </source>
</evidence>
<dbReference type="EC" id="2.1.1.63" evidence="10"/>
<dbReference type="FunFam" id="1.10.10.10:FF:000214">
    <property type="entry name" value="Methylated-DNA--protein-cysteine methyltransferase"/>
    <property type="match status" value="1"/>
</dbReference>
<dbReference type="PROSITE" id="PS00374">
    <property type="entry name" value="MGMT"/>
    <property type="match status" value="1"/>
</dbReference>
<dbReference type="GO" id="GO:0043565">
    <property type="term" value="F:sequence-specific DNA binding"/>
    <property type="evidence" value="ECO:0007669"/>
    <property type="project" value="InterPro"/>
</dbReference>
<dbReference type="Pfam" id="PF02805">
    <property type="entry name" value="Ada_Zn_binding"/>
    <property type="match status" value="1"/>
</dbReference>
<dbReference type="SMART" id="SM00342">
    <property type="entry name" value="HTH_ARAC"/>
    <property type="match status" value="1"/>
</dbReference>
<dbReference type="Gene3D" id="3.40.10.10">
    <property type="entry name" value="DNA Methylphosphotriester Repair Domain"/>
    <property type="match status" value="1"/>
</dbReference>
<dbReference type="InterPro" id="IPR016221">
    <property type="entry name" value="Bifunct_regulatory_prot_Ada"/>
</dbReference>
<comment type="miscellaneous">
    <text evidence="10">This enzyme catalyzes only one turnover and therefore is not strictly catalytic. According to one definition, an enzyme is a biocatalyst that acts repeatedly and over many reaction cycles.</text>
</comment>
<dbReference type="Proteomes" id="UP000287239">
    <property type="component" value="Unassembled WGS sequence"/>
</dbReference>
<protein>
    <recommendedName>
        <fullName evidence="10">Methylated-DNA--protein-cysteine methyltransferase</fullName>
        <ecNumber evidence="10">2.1.1.63</ecNumber>
    </recommendedName>
    <alternativeName>
        <fullName evidence="10">6-O-methylguanine-DNA methyltransferase</fullName>
        <shortName evidence="10">MGMT</shortName>
    </alternativeName>
    <alternativeName>
        <fullName evidence="10">O-6-methylguanine-DNA-alkyltransferase</fullName>
    </alternativeName>
</protein>
<dbReference type="AlphaFoldDB" id="A0A429ZW39"/>
<dbReference type="Gene3D" id="1.10.10.60">
    <property type="entry name" value="Homeodomain-like"/>
    <property type="match status" value="1"/>
</dbReference>
<feature type="binding site" evidence="12">
    <location>
        <position position="37"/>
    </location>
    <ligand>
        <name>Zn(2+)</name>
        <dbReference type="ChEBI" id="CHEBI:29105"/>
    </ligand>
</feature>
<dbReference type="InterPro" id="IPR008332">
    <property type="entry name" value="MethylG_MeTrfase_N"/>
</dbReference>
<feature type="active site" description="Nucleophile; methyl group acceptor from either O6-methylguanine or O4-methylthymine" evidence="11">
    <location>
        <position position="317"/>
    </location>
</feature>
<proteinExistence type="inferred from homology"/>
<dbReference type="SUPFAM" id="SSF53155">
    <property type="entry name" value="Methylated DNA-protein cysteine methyltransferase domain"/>
    <property type="match status" value="1"/>
</dbReference>
<comment type="similarity">
    <text evidence="2 10">Belongs to the MGMT family.</text>
</comment>
<sequence length="351" mass="39360">MITSLSKQQEYYHALLTKNPHYDGIFFAGITTTGIFCHATCPAKKPKFENCQFYQTAEEALLAGFRPCKRCHPLSYPHSLPKEIKTLVAAVEKTPEKRWQERDFQALGLHSATARRKFKDIYGMTFVQYARSRRMGLAFNEIINGKKVIDQQLAAGYDSPSAFNDAFTKIMGNPPKKTAVTLIYGNLLETPIGPMFSLSTEESLYLLEFTDRRGLEKEIETLRKKHNARIVVGDTKPNQLLKAELALYFSGQLTDFTVPLKLVGSDFQLAVWQALKEIPFGQTRSYSEIAQALGKDQAFRAIGNANGANQLAIIIPCHRVIKTDGQLGGYGGGLERKAYLLALEKNKLKQK</sequence>
<dbReference type="OrthoDB" id="9802228at2"/>
<comment type="catalytic activity">
    <reaction evidence="9 10">
        <text>a 6-O-methyl-2'-deoxyguanosine in DNA + L-cysteinyl-[protein] = S-methyl-L-cysteinyl-[protein] + a 2'-deoxyguanosine in DNA</text>
        <dbReference type="Rhea" id="RHEA:24000"/>
        <dbReference type="Rhea" id="RHEA-COMP:10131"/>
        <dbReference type="Rhea" id="RHEA-COMP:10132"/>
        <dbReference type="Rhea" id="RHEA-COMP:11367"/>
        <dbReference type="Rhea" id="RHEA-COMP:11368"/>
        <dbReference type="ChEBI" id="CHEBI:29950"/>
        <dbReference type="ChEBI" id="CHEBI:82612"/>
        <dbReference type="ChEBI" id="CHEBI:85445"/>
        <dbReference type="ChEBI" id="CHEBI:85448"/>
        <dbReference type="EC" id="2.1.1.63"/>
    </reaction>
</comment>
<keyword evidence="7" id="KW-0010">Activator</keyword>
<dbReference type="InterPro" id="IPR035451">
    <property type="entry name" value="Ada-like_dom_sf"/>
</dbReference>
<dbReference type="InterPro" id="IPR023546">
    <property type="entry name" value="MGMT"/>
</dbReference>
<dbReference type="GO" id="GO:0006307">
    <property type="term" value="P:DNA alkylation repair"/>
    <property type="evidence" value="ECO:0007669"/>
    <property type="project" value="UniProtKB-UniRule"/>
</dbReference>
<keyword evidence="12" id="KW-0479">Metal-binding</keyword>
<dbReference type="RefSeq" id="WP_126778107.1">
    <property type="nucleotide sequence ID" value="NZ_NGJU01000001.1"/>
</dbReference>
<dbReference type="Gene3D" id="1.10.10.10">
    <property type="entry name" value="Winged helix-like DNA-binding domain superfamily/Winged helix DNA-binding domain"/>
    <property type="match status" value="1"/>
</dbReference>
<dbReference type="PANTHER" id="PTHR10815:SF5">
    <property type="entry name" value="METHYLATED-DNA--PROTEIN-CYSTEINE METHYLTRANSFERASE"/>
    <property type="match status" value="1"/>
</dbReference>
<keyword evidence="15" id="KW-1185">Reference proteome</keyword>
<keyword evidence="8 10" id="KW-0234">DNA repair</keyword>
<dbReference type="Pfam" id="PF01035">
    <property type="entry name" value="DNA_binding_1"/>
    <property type="match status" value="1"/>
</dbReference>
<comment type="caution">
    <text evidence="14">The sequence shown here is derived from an EMBL/GenBank/DDBJ whole genome shotgun (WGS) entry which is preliminary data.</text>
</comment>
<dbReference type="HAMAP" id="MF_00772">
    <property type="entry name" value="OGT"/>
    <property type="match status" value="1"/>
</dbReference>
<comment type="cofactor">
    <cofactor evidence="12">
        <name>Zn(2+)</name>
        <dbReference type="ChEBI" id="CHEBI:29105"/>
    </cofactor>
    <text evidence="12">Binds 1 zinc ion per subunit.</text>
</comment>
<evidence type="ECO:0000256" key="2">
    <source>
        <dbReference type="ARBA" id="ARBA00008711"/>
    </source>
</evidence>
<evidence type="ECO:0000256" key="4">
    <source>
        <dbReference type="ARBA" id="ARBA00022603"/>
    </source>
</evidence>
<dbReference type="GO" id="GO:0003908">
    <property type="term" value="F:methylated-DNA-[protein]-cysteine S-methyltransferase activity"/>
    <property type="evidence" value="ECO:0007669"/>
    <property type="project" value="UniProtKB-UniRule"/>
</dbReference>
<evidence type="ECO:0000259" key="13">
    <source>
        <dbReference type="PROSITE" id="PS01124"/>
    </source>
</evidence>
<dbReference type="PIRSF" id="PIRSF000409">
    <property type="entry name" value="Ada"/>
    <property type="match status" value="1"/>
</dbReference>
<evidence type="ECO:0000256" key="9">
    <source>
        <dbReference type="ARBA" id="ARBA00049348"/>
    </source>
</evidence>
<gene>
    <name evidence="14" type="ORF">CBF35_01430</name>
</gene>
<feature type="active site" description="Nucleophile; methyl group acceptor from methylphosphotriester" evidence="11">
    <location>
        <position position="37"/>
    </location>
</feature>
<name>A0A429ZW39_9ENTE</name>
<comment type="catalytic activity">
    <reaction evidence="1 10">
        <text>a 4-O-methyl-thymidine in DNA + L-cysteinyl-[protein] = a thymidine in DNA + S-methyl-L-cysteinyl-[protein]</text>
        <dbReference type="Rhea" id="RHEA:53428"/>
        <dbReference type="Rhea" id="RHEA-COMP:10131"/>
        <dbReference type="Rhea" id="RHEA-COMP:10132"/>
        <dbReference type="Rhea" id="RHEA-COMP:13555"/>
        <dbReference type="Rhea" id="RHEA-COMP:13556"/>
        <dbReference type="ChEBI" id="CHEBI:29950"/>
        <dbReference type="ChEBI" id="CHEBI:82612"/>
        <dbReference type="ChEBI" id="CHEBI:137386"/>
        <dbReference type="ChEBI" id="CHEBI:137387"/>
        <dbReference type="EC" id="2.1.1.63"/>
    </reaction>
</comment>
<evidence type="ECO:0000256" key="7">
    <source>
        <dbReference type="ARBA" id="ARBA00023159"/>
    </source>
</evidence>
<dbReference type="InterPro" id="IPR001497">
    <property type="entry name" value="MethylDNA_cys_MeTrfase_AS"/>
</dbReference>
<evidence type="ECO:0000256" key="6">
    <source>
        <dbReference type="ARBA" id="ARBA00022763"/>
    </source>
</evidence>
<dbReference type="NCBIfam" id="TIGR00589">
    <property type="entry name" value="ogt"/>
    <property type="match status" value="1"/>
</dbReference>
<dbReference type="PROSITE" id="PS01124">
    <property type="entry name" value="HTH_ARAC_FAMILY_2"/>
    <property type="match status" value="1"/>
</dbReference>
<evidence type="ECO:0000256" key="5">
    <source>
        <dbReference type="ARBA" id="ARBA00022679"/>
    </source>
</evidence>
<dbReference type="EMBL" id="NGJU01000001">
    <property type="protein sequence ID" value="RST97981.1"/>
    <property type="molecule type" value="Genomic_DNA"/>
</dbReference>
<feature type="binding site" evidence="12">
    <location>
        <position position="71"/>
    </location>
    <ligand>
        <name>Zn(2+)</name>
        <dbReference type="ChEBI" id="CHEBI:29105"/>
    </ligand>
</feature>
<evidence type="ECO:0000256" key="10">
    <source>
        <dbReference type="HAMAP-Rule" id="MF_00772"/>
    </source>
</evidence>
<dbReference type="GeneID" id="98567016"/>
<feature type="active site" description="Nucleophile; methyl group acceptor" evidence="10">
    <location>
        <position position="317"/>
    </location>
</feature>
<dbReference type="Pfam" id="PF12833">
    <property type="entry name" value="HTH_18"/>
    <property type="match status" value="1"/>
</dbReference>
<evidence type="ECO:0000256" key="12">
    <source>
        <dbReference type="PIRSR" id="PIRSR000409-3"/>
    </source>
</evidence>
<dbReference type="InterPro" id="IPR004026">
    <property type="entry name" value="Ada_DNA_repair_Zn-bd"/>
</dbReference>
<dbReference type="GO" id="GO:0008270">
    <property type="term" value="F:zinc ion binding"/>
    <property type="evidence" value="ECO:0007669"/>
    <property type="project" value="InterPro"/>
</dbReference>
<dbReference type="PANTHER" id="PTHR10815">
    <property type="entry name" value="METHYLATED-DNA--PROTEIN-CYSTEINE METHYLTRANSFERASE"/>
    <property type="match status" value="1"/>
</dbReference>
<dbReference type="Pfam" id="PF02870">
    <property type="entry name" value="Methyltransf_1N"/>
    <property type="match status" value="1"/>
</dbReference>
<evidence type="ECO:0000256" key="1">
    <source>
        <dbReference type="ARBA" id="ARBA00001286"/>
    </source>
</evidence>
<accession>A0A429ZW39</accession>
<evidence type="ECO:0000256" key="3">
    <source>
        <dbReference type="ARBA" id="ARBA00022490"/>
    </source>
</evidence>
<dbReference type="Gene3D" id="3.30.160.70">
    <property type="entry name" value="Methylated DNA-protein cysteine methyltransferase domain"/>
    <property type="match status" value="1"/>
</dbReference>
<keyword evidence="5 10" id="KW-0808">Transferase</keyword>
<dbReference type="SUPFAM" id="SSF57884">
    <property type="entry name" value="Ada DNA repair protein, N-terminal domain (N-Ada 10)"/>
    <property type="match status" value="1"/>
</dbReference>
<dbReference type="InterPro" id="IPR036631">
    <property type="entry name" value="MGMT_N_sf"/>
</dbReference>
<reference evidence="14 15" key="1">
    <citation type="submission" date="2017-05" db="EMBL/GenBank/DDBJ databases">
        <title>Vagococcus spp. assemblies.</title>
        <authorList>
            <person name="Gulvik C.A."/>
        </authorList>
    </citation>
    <scope>NUCLEOTIDE SEQUENCE [LARGE SCALE GENOMIC DNA]</scope>
    <source>
        <strain evidence="14 15">NCFB 2777</strain>
    </source>
</reference>
<dbReference type="GO" id="GO:0005737">
    <property type="term" value="C:cytoplasm"/>
    <property type="evidence" value="ECO:0007669"/>
    <property type="project" value="UniProtKB-SubCell"/>
</dbReference>
<feature type="binding site" evidence="12">
    <location>
        <position position="41"/>
    </location>
    <ligand>
        <name>Zn(2+)</name>
        <dbReference type="ChEBI" id="CHEBI:29105"/>
    </ligand>
</feature>
<feature type="domain" description="HTH araC/xylS-type" evidence="13">
    <location>
        <begin position="105"/>
        <end position="181"/>
    </location>
</feature>
<comment type="function">
    <text evidence="10">Involved in the cellular defense against the biological effects of O6-methylguanine (O6-MeG) and O4-methylthymine (O4-MeT) in DNA. Repairs the methylated nucleobase in DNA by stoichiometrically transferring the methyl group to a cysteine residue in the enzyme. This is a suicide reaction: the enzyme is irreversibly inactivated.</text>
</comment>
<dbReference type="GO" id="GO:0032259">
    <property type="term" value="P:methylation"/>
    <property type="evidence" value="ECO:0007669"/>
    <property type="project" value="UniProtKB-KW"/>
</dbReference>
<evidence type="ECO:0000313" key="14">
    <source>
        <dbReference type="EMBL" id="RST97981.1"/>
    </source>
</evidence>
<dbReference type="GO" id="GO:0003700">
    <property type="term" value="F:DNA-binding transcription factor activity"/>
    <property type="evidence" value="ECO:0007669"/>
    <property type="project" value="InterPro"/>
</dbReference>
<keyword evidence="6 10" id="KW-0227">DNA damage</keyword>
<dbReference type="InterPro" id="IPR036217">
    <property type="entry name" value="MethylDNA_cys_MeTrfase_DNAb"/>
</dbReference>
<evidence type="ECO:0000256" key="8">
    <source>
        <dbReference type="ARBA" id="ARBA00023204"/>
    </source>
</evidence>
<dbReference type="InterPro" id="IPR036388">
    <property type="entry name" value="WH-like_DNA-bd_sf"/>
</dbReference>
<feature type="binding site" evidence="12">
    <location>
        <position position="68"/>
    </location>
    <ligand>
        <name>Zn(2+)</name>
        <dbReference type="ChEBI" id="CHEBI:29105"/>
    </ligand>
</feature>
<comment type="subcellular location">
    <subcellularLocation>
        <location evidence="10">Cytoplasm</location>
    </subcellularLocation>
</comment>
<keyword evidence="4 10" id="KW-0489">Methyltransferase</keyword>
<dbReference type="SUPFAM" id="SSF46767">
    <property type="entry name" value="Methylated DNA-protein cysteine methyltransferase, C-terminal domain"/>
    <property type="match status" value="1"/>
</dbReference>
<organism evidence="14 15">
    <name type="scientific">Vagococcus salmoninarum</name>
    <dbReference type="NCBI Taxonomy" id="2739"/>
    <lineage>
        <taxon>Bacteria</taxon>
        <taxon>Bacillati</taxon>
        <taxon>Bacillota</taxon>
        <taxon>Bacilli</taxon>
        <taxon>Lactobacillales</taxon>
        <taxon>Enterococcaceae</taxon>
        <taxon>Vagococcus</taxon>
    </lineage>
</organism>
<dbReference type="CDD" id="cd06445">
    <property type="entry name" value="ATase"/>
    <property type="match status" value="1"/>
</dbReference>
<evidence type="ECO:0000256" key="11">
    <source>
        <dbReference type="PIRSR" id="PIRSR000409-1"/>
    </source>
</evidence>
<keyword evidence="12" id="KW-0862">Zinc</keyword>
<dbReference type="InterPro" id="IPR018060">
    <property type="entry name" value="HTH_AraC"/>
</dbReference>